<dbReference type="PRINTS" id="PR00799">
    <property type="entry name" value="TRANSAMINASE"/>
</dbReference>
<evidence type="ECO:0000256" key="2">
    <source>
        <dbReference type="ARBA" id="ARBA00007441"/>
    </source>
</evidence>
<dbReference type="FunFam" id="3.40.640.10:FF:000066">
    <property type="entry name" value="Aspartate aminotransferase"/>
    <property type="match status" value="1"/>
</dbReference>
<keyword evidence="6" id="KW-0663">Pyridoxal phosphate</keyword>
<dbReference type="EMBL" id="KV454005">
    <property type="protein sequence ID" value="ODQ45451.1"/>
    <property type="molecule type" value="Genomic_DNA"/>
</dbReference>
<dbReference type="PROSITE" id="PS00105">
    <property type="entry name" value="AA_TRANSFER_CLASS_1"/>
    <property type="match status" value="1"/>
</dbReference>
<comment type="similarity">
    <text evidence="2">Belongs to the class-I pyridoxal-phosphate-dependent aminotransferase family.</text>
</comment>
<comment type="catalytic activity">
    <reaction evidence="7 8">
        <text>L-aspartate + 2-oxoglutarate = oxaloacetate + L-glutamate</text>
        <dbReference type="Rhea" id="RHEA:21824"/>
        <dbReference type="ChEBI" id="CHEBI:16452"/>
        <dbReference type="ChEBI" id="CHEBI:16810"/>
        <dbReference type="ChEBI" id="CHEBI:29985"/>
        <dbReference type="ChEBI" id="CHEBI:29991"/>
        <dbReference type="EC" id="2.6.1.1"/>
    </reaction>
</comment>
<name>A0A1E3NH44_9ASCO</name>
<evidence type="ECO:0000256" key="4">
    <source>
        <dbReference type="ARBA" id="ARBA00022576"/>
    </source>
</evidence>
<dbReference type="PANTHER" id="PTHR11879">
    <property type="entry name" value="ASPARTATE AMINOTRANSFERASE"/>
    <property type="match status" value="1"/>
</dbReference>
<keyword evidence="5 8" id="KW-0808">Transferase</keyword>
<dbReference type="STRING" id="763406.A0A1E3NH44"/>
<dbReference type="NCBIfam" id="NF006719">
    <property type="entry name" value="PRK09257.1"/>
    <property type="match status" value="1"/>
</dbReference>
<dbReference type="PANTHER" id="PTHR11879:SF22">
    <property type="entry name" value="ASPARTATE AMINOTRANSFERASE, MITOCHONDRIAL"/>
    <property type="match status" value="1"/>
</dbReference>
<evidence type="ECO:0000256" key="6">
    <source>
        <dbReference type="ARBA" id="ARBA00022898"/>
    </source>
</evidence>
<evidence type="ECO:0000256" key="5">
    <source>
        <dbReference type="ARBA" id="ARBA00022679"/>
    </source>
</evidence>
<dbReference type="Gene3D" id="3.90.1150.10">
    <property type="entry name" value="Aspartate Aminotransferase, domain 1"/>
    <property type="match status" value="1"/>
</dbReference>
<evidence type="ECO:0000313" key="11">
    <source>
        <dbReference type="Proteomes" id="UP000094455"/>
    </source>
</evidence>
<feature type="domain" description="Aminotransferase class I/classII large" evidence="9">
    <location>
        <begin position="48"/>
        <end position="437"/>
    </location>
</feature>
<dbReference type="InterPro" id="IPR015424">
    <property type="entry name" value="PyrdxlP-dep_Trfase"/>
</dbReference>
<dbReference type="GO" id="GO:0006533">
    <property type="term" value="P:L-aspartate catabolic process"/>
    <property type="evidence" value="ECO:0007669"/>
    <property type="project" value="TreeGrafter"/>
</dbReference>
<proteinExistence type="inferred from homology"/>
<reference evidence="10 11" key="1">
    <citation type="journal article" date="2016" name="Proc. Natl. Acad. Sci. U.S.A.">
        <title>Comparative genomics of biotechnologically important yeasts.</title>
        <authorList>
            <person name="Riley R."/>
            <person name="Haridas S."/>
            <person name="Wolfe K.H."/>
            <person name="Lopes M.R."/>
            <person name="Hittinger C.T."/>
            <person name="Goeker M."/>
            <person name="Salamov A.A."/>
            <person name="Wisecaver J.H."/>
            <person name="Long T.M."/>
            <person name="Calvey C.H."/>
            <person name="Aerts A.L."/>
            <person name="Barry K.W."/>
            <person name="Choi C."/>
            <person name="Clum A."/>
            <person name="Coughlan A.Y."/>
            <person name="Deshpande S."/>
            <person name="Douglass A.P."/>
            <person name="Hanson S.J."/>
            <person name="Klenk H.-P."/>
            <person name="LaButti K.M."/>
            <person name="Lapidus A."/>
            <person name="Lindquist E.A."/>
            <person name="Lipzen A.M."/>
            <person name="Meier-Kolthoff J.P."/>
            <person name="Ohm R.A."/>
            <person name="Otillar R.P."/>
            <person name="Pangilinan J.L."/>
            <person name="Peng Y."/>
            <person name="Rokas A."/>
            <person name="Rosa C.A."/>
            <person name="Scheuner C."/>
            <person name="Sibirny A.A."/>
            <person name="Slot J.C."/>
            <person name="Stielow J.B."/>
            <person name="Sun H."/>
            <person name="Kurtzman C.P."/>
            <person name="Blackwell M."/>
            <person name="Grigoriev I.V."/>
            <person name="Jeffries T.W."/>
        </authorList>
    </citation>
    <scope>NUCLEOTIDE SEQUENCE [LARGE SCALE GENOMIC DNA]</scope>
    <source>
        <strain evidence="10 11">NRRL Y-2026</strain>
    </source>
</reference>
<dbReference type="Proteomes" id="UP000094455">
    <property type="component" value="Unassembled WGS sequence"/>
</dbReference>
<sequence length="443" mass="48670">MLGRHTITARRLGSRGLSFFSGIELAPPDPILSLTTAYHADPKPEEYKINLGVGAYRDGQGRPWVLDSVRQAEQQIAADKRNNHEYVPILGTSTYVGLVQRFLFQQEGMPFSTRLLVDEDRIATGQGISGTGSLKVMAELLAKKVKSDSGRAGGRVFIPNPSWANHASIFASSGMEVGTYRYYDPQTQGLALDALLDDLAALLPGDAVLLHVCCHNPTGVDPSDAEWDQILQVVEDRQLLPIFDMAYQGFSHGIAEDLAVVEKLARRMLSSGLIENAMLSQSFAKNLGLYGERVGSFSLITASREEKAKVQSQLKQIVRSMYSSPPCHGSKIVERVLGDEQLYAQWCGEVAVMRDRLKQMRLLLFEQLRNLRCHGPGTTGPTGWEHLVQQQGMFCFTGLSPDQVNALQKQSIYMTSNGRISVAGINEANVERLSRAIAGVFAS</sequence>
<comment type="miscellaneous">
    <text evidence="8">In eukaryotes there are cytoplasmic, mitochondrial and chloroplastic isozymes.</text>
</comment>
<dbReference type="Gene3D" id="3.40.640.10">
    <property type="entry name" value="Type I PLP-dependent aspartate aminotransferase-like (Major domain)"/>
    <property type="match status" value="1"/>
</dbReference>
<comment type="subunit">
    <text evidence="3 8">Homodimer.</text>
</comment>
<evidence type="ECO:0000256" key="3">
    <source>
        <dbReference type="ARBA" id="ARBA00011738"/>
    </source>
</evidence>
<dbReference type="GO" id="GO:0030170">
    <property type="term" value="F:pyridoxal phosphate binding"/>
    <property type="evidence" value="ECO:0007669"/>
    <property type="project" value="InterPro"/>
</dbReference>
<dbReference type="SUPFAM" id="SSF53383">
    <property type="entry name" value="PLP-dependent transferases"/>
    <property type="match status" value="1"/>
</dbReference>
<evidence type="ECO:0000256" key="1">
    <source>
        <dbReference type="ARBA" id="ARBA00001933"/>
    </source>
</evidence>
<dbReference type="Pfam" id="PF00155">
    <property type="entry name" value="Aminotran_1_2"/>
    <property type="match status" value="1"/>
</dbReference>
<dbReference type="InterPro" id="IPR015422">
    <property type="entry name" value="PyrdxlP-dep_Trfase_small"/>
</dbReference>
<evidence type="ECO:0000256" key="8">
    <source>
        <dbReference type="RuleBase" id="RU000480"/>
    </source>
</evidence>
<dbReference type="GeneID" id="30180101"/>
<dbReference type="InterPro" id="IPR000796">
    <property type="entry name" value="Asp_trans"/>
</dbReference>
<organism evidence="10 11">
    <name type="scientific">Pichia membranifaciens NRRL Y-2026</name>
    <dbReference type="NCBI Taxonomy" id="763406"/>
    <lineage>
        <taxon>Eukaryota</taxon>
        <taxon>Fungi</taxon>
        <taxon>Dikarya</taxon>
        <taxon>Ascomycota</taxon>
        <taxon>Saccharomycotina</taxon>
        <taxon>Pichiomycetes</taxon>
        <taxon>Pichiales</taxon>
        <taxon>Pichiaceae</taxon>
        <taxon>Pichia</taxon>
    </lineage>
</organism>
<dbReference type="InterPro" id="IPR015421">
    <property type="entry name" value="PyrdxlP-dep_Trfase_major"/>
</dbReference>
<dbReference type="GO" id="GO:0004069">
    <property type="term" value="F:L-aspartate:2-oxoglutarate aminotransferase activity"/>
    <property type="evidence" value="ECO:0007669"/>
    <property type="project" value="UniProtKB-EC"/>
</dbReference>
<dbReference type="RefSeq" id="XP_019016564.1">
    <property type="nucleotide sequence ID" value="XM_019163414.1"/>
</dbReference>
<dbReference type="GO" id="GO:0005739">
    <property type="term" value="C:mitochondrion"/>
    <property type="evidence" value="ECO:0007669"/>
    <property type="project" value="EnsemblFungi"/>
</dbReference>
<dbReference type="AlphaFoldDB" id="A0A1E3NH44"/>
<dbReference type="OrthoDB" id="6752799at2759"/>
<evidence type="ECO:0000256" key="7">
    <source>
        <dbReference type="ARBA" id="ARBA00049185"/>
    </source>
</evidence>
<keyword evidence="4 8" id="KW-0032">Aminotransferase</keyword>
<accession>A0A1E3NH44</accession>
<protein>
    <recommendedName>
        <fullName evidence="8">Aspartate aminotransferase</fullName>
        <ecNumber evidence="8">2.6.1.1</ecNumber>
    </recommendedName>
</protein>
<dbReference type="EC" id="2.6.1.1" evidence="8"/>
<comment type="cofactor">
    <cofactor evidence="1">
        <name>pyridoxal 5'-phosphate</name>
        <dbReference type="ChEBI" id="CHEBI:597326"/>
    </cofactor>
</comment>
<dbReference type="InterPro" id="IPR004838">
    <property type="entry name" value="NHTrfase_class1_PyrdxlP-BS"/>
</dbReference>
<keyword evidence="11" id="KW-1185">Reference proteome</keyword>
<evidence type="ECO:0000259" key="9">
    <source>
        <dbReference type="Pfam" id="PF00155"/>
    </source>
</evidence>
<dbReference type="CDD" id="cd00609">
    <property type="entry name" value="AAT_like"/>
    <property type="match status" value="1"/>
</dbReference>
<gene>
    <name evidence="10" type="ORF">PICMEDRAFT_60190</name>
</gene>
<evidence type="ECO:0000313" key="10">
    <source>
        <dbReference type="EMBL" id="ODQ45451.1"/>
    </source>
</evidence>
<dbReference type="InterPro" id="IPR004839">
    <property type="entry name" value="Aminotransferase_I/II_large"/>
</dbReference>